<gene>
    <name evidence="1" type="ORF">GCM10010967_01070</name>
</gene>
<evidence type="ECO:0008006" key="3">
    <source>
        <dbReference type="Google" id="ProtNLM"/>
    </source>
</evidence>
<dbReference type="Proteomes" id="UP000632339">
    <property type="component" value="Unassembled WGS sequence"/>
</dbReference>
<evidence type="ECO:0000313" key="1">
    <source>
        <dbReference type="EMBL" id="GGM73310.1"/>
    </source>
</evidence>
<dbReference type="EMBL" id="BMLI01000001">
    <property type="protein sequence ID" value="GGM73310.1"/>
    <property type="molecule type" value="Genomic_DNA"/>
</dbReference>
<keyword evidence="2" id="KW-1185">Reference proteome</keyword>
<evidence type="ECO:0000313" key="2">
    <source>
        <dbReference type="Proteomes" id="UP000632339"/>
    </source>
</evidence>
<proteinExistence type="predicted"/>
<name>A0ABQ2HAL2_9BACT</name>
<comment type="caution">
    <text evidence="1">The sequence shown here is derived from an EMBL/GenBank/DDBJ whole genome shotgun (WGS) entry which is preliminary data.</text>
</comment>
<protein>
    <recommendedName>
        <fullName evidence="3">Glycine zipper family protein</fullName>
    </recommendedName>
</protein>
<sequence length="253" mass="26901">MSNDNIGSLDCSTLNENALNNKYRAKTVAQYGAAGGTWYDNLVASYKSNPNAYAFNPAYSKIFNYKSQIIQAIQKGAKDLFNSYCIDNTPGCNAQIFWSSYLKDAIDVYLNPIKTNISNNGTLTAIEKGVLNAAIQAYYDNFDEATNYYATDGKSCFPDPIWSGGDSSYQADLFGGLGKVIRKIINIAATIVTEVVEKSVYGALTGLILGAPIAGIGTVPAAIFGAGFGGFLGLVAGVDRCVKGGYVCLVSSI</sequence>
<accession>A0ABQ2HAL2</accession>
<reference evidence="2" key="1">
    <citation type="journal article" date="2019" name="Int. J. Syst. Evol. Microbiol.">
        <title>The Global Catalogue of Microorganisms (GCM) 10K type strain sequencing project: providing services to taxonomists for standard genome sequencing and annotation.</title>
        <authorList>
            <consortium name="The Broad Institute Genomics Platform"/>
            <consortium name="The Broad Institute Genome Sequencing Center for Infectious Disease"/>
            <person name="Wu L."/>
            <person name="Ma J."/>
        </authorList>
    </citation>
    <scope>NUCLEOTIDE SEQUENCE [LARGE SCALE GENOMIC DNA]</scope>
    <source>
        <strain evidence="2">CGMCC 1.6375</strain>
    </source>
</reference>
<organism evidence="1 2">
    <name type="scientific">Dyadobacter beijingensis</name>
    <dbReference type="NCBI Taxonomy" id="365489"/>
    <lineage>
        <taxon>Bacteria</taxon>
        <taxon>Pseudomonadati</taxon>
        <taxon>Bacteroidota</taxon>
        <taxon>Cytophagia</taxon>
        <taxon>Cytophagales</taxon>
        <taxon>Spirosomataceae</taxon>
        <taxon>Dyadobacter</taxon>
    </lineage>
</organism>